<accession>A0A9K3LS93</accession>
<gene>
    <name evidence="2" type="ORF">IV203_029678</name>
</gene>
<evidence type="ECO:0000256" key="1">
    <source>
        <dbReference type="SAM" id="MobiDB-lite"/>
    </source>
</evidence>
<reference evidence="2" key="1">
    <citation type="journal article" date="2021" name="Sci. Rep.">
        <title>Diploid genomic architecture of Nitzschia inconspicua, an elite biomass production diatom.</title>
        <authorList>
            <person name="Oliver A."/>
            <person name="Podell S."/>
            <person name="Pinowska A."/>
            <person name="Traller J.C."/>
            <person name="Smith S.R."/>
            <person name="McClure R."/>
            <person name="Beliaev A."/>
            <person name="Bohutskyi P."/>
            <person name="Hill E.A."/>
            <person name="Rabines A."/>
            <person name="Zheng H."/>
            <person name="Allen L.Z."/>
            <person name="Kuo A."/>
            <person name="Grigoriev I.V."/>
            <person name="Allen A.E."/>
            <person name="Hazlebeck D."/>
            <person name="Allen E.E."/>
        </authorList>
    </citation>
    <scope>NUCLEOTIDE SEQUENCE</scope>
    <source>
        <strain evidence="2">Hildebrandi</strain>
    </source>
</reference>
<dbReference type="Proteomes" id="UP000693970">
    <property type="component" value="Unassembled WGS sequence"/>
</dbReference>
<organism evidence="2 3">
    <name type="scientific">Nitzschia inconspicua</name>
    <dbReference type="NCBI Taxonomy" id="303405"/>
    <lineage>
        <taxon>Eukaryota</taxon>
        <taxon>Sar</taxon>
        <taxon>Stramenopiles</taxon>
        <taxon>Ochrophyta</taxon>
        <taxon>Bacillariophyta</taxon>
        <taxon>Bacillariophyceae</taxon>
        <taxon>Bacillariophycidae</taxon>
        <taxon>Bacillariales</taxon>
        <taxon>Bacillariaceae</taxon>
        <taxon>Nitzschia</taxon>
    </lineage>
</organism>
<feature type="region of interest" description="Disordered" evidence="1">
    <location>
        <begin position="135"/>
        <end position="159"/>
    </location>
</feature>
<dbReference type="AlphaFoldDB" id="A0A9K3LS93"/>
<protein>
    <submittedName>
        <fullName evidence="2">Uncharacterized protein</fullName>
    </submittedName>
</protein>
<reference evidence="2" key="2">
    <citation type="submission" date="2021-04" db="EMBL/GenBank/DDBJ databases">
        <authorList>
            <person name="Podell S."/>
        </authorList>
    </citation>
    <scope>NUCLEOTIDE SEQUENCE</scope>
    <source>
        <strain evidence="2">Hildebrandi</strain>
    </source>
</reference>
<sequence length="159" mass="18322">MLAFYIIIHGYHCGPIQAAAFYRDFVTPETTNALLYNGLLKTAENGPVAKRMRRKYIGARGREYIERFENGDKVRRHDSRIMNQARSMTSQHPENSSEEDLGAYLISLFDSYPCLRSRNFKYFINKHLSSPLKDNLLHGKPTLPIEATELRDPTKQSPD</sequence>
<name>A0A9K3LS93_9STRA</name>
<evidence type="ECO:0000313" key="3">
    <source>
        <dbReference type="Proteomes" id="UP000693970"/>
    </source>
</evidence>
<dbReference type="EMBL" id="JAGRRH010000007">
    <property type="protein sequence ID" value="KAG7367008.1"/>
    <property type="molecule type" value="Genomic_DNA"/>
</dbReference>
<proteinExistence type="predicted"/>
<keyword evidence="3" id="KW-1185">Reference proteome</keyword>
<evidence type="ECO:0000313" key="2">
    <source>
        <dbReference type="EMBL" id="KAG7367008.1"/>
    </source>
</evidence>
<feature type="compositionally biased region" description="Basic and acidic residues" evidence="1">
    <location>
        <begin position="148"/>
        <end position="159"/>
    </location>
</feature>
<dbReference type="OrthoDB" id="54835at2759"/>
<comment type="caution">
    <text evidence="2">The sequence shown here is derived from an EMBL/GenBank/DDBJ whole genome shotgun (WGS) entry which is preliminary data.</text>
</comment>